<dbReference type="AlphaFoldDB" id="A0A7R9AJ00"/>
<proteinExistence type="predicted"/>
<sequence>GLPEELKSIQFVQDNEAKSTRGVLRGLHYQLPPFAQSKDEVDICSEGDVHRIIDENKPNYVINCAAYTAVDKAETEVDQ</sequence>
<feature type="non-terminal residue" evidence="2">
    <location>
        <position position="1"/>
    </location>
</feature>
<accession>A0A7R9AJ00</accession>
<dbReference type="InterPro" id="IPR029903">
    <property type="entry name" value="RmlD-like-bd"/>
</dbReference>
<dbReference type="EMBL" id="CAJPEV010016282">
    <property type="protein sequence ID" value="CAG0907325.1"/>
    <property type="molecule type" value="Genomic_DNA"/>
</dbReference>
<name>A0A7R9AJ00_9CRUS</name>
<dbReference type="EMBL" id="LR915800">
    <property type="protein sequence ID" value="CAD7255054.1"/>
    <property type="molecule type" value="Genomic_DNA"/>
</dbReference>
<dbReference type="InterPro" id="IPR036291">
    <property type="entry name" value="NAD(P)-bd_dom_sf"/>
</dbReference>
<dbReference type="Gene3D" id="3.40.50.720">
    <property type="entry name" value="NAD(P)-binding Rossmann-like Domain"/>
    <property type="match status" value="1"/>
</dbReference>
<evidence type="ECO:0000313" key="2">
    <source>
        <dbReference type="EMBL" id="CAD7255054.1"/>
    </source>
</evidence>
<organism evidence="2">
    <name type="scientific">Darwinula stevensoni</name>
    <dbReference type="NCBI Taxonomy" id="69355"/>
    <lineage>
        <taxon>Eukaryota</taxon>
        <taxon>Metazoa</taxon>
        <taxon>Ecdysozoa</taxon>
        <taxon>Arthropoda</taxon>
        <taxon>Crustacea</taxon>
        <taxon>Oligostraca</taxon>
        <taxon>Ostracoda</taxon>
        <taxon>Podocopa</taxon>
        <taxon>Podocopida</taxon>
        <taxon>Darwinulocopina</taxon>
        <taxon>Darwinuloidea</taxon>
        <taxon>Darwinulidae</taxon>
        <taxon>Darwinula</taxon>
    </lineage>
</organism>
<feature type="non-terminal residue" evidence="2">
    <location>
        <position position="79"/>
    </location>
</feature>
<feature type="domain" description="RmlD-like substrate binding" evidence="1">
    <location>
        <begin position="35"/>
        <end position="78"/>
    </location>
</feature>
<gene>
    <name evidence="2" type="ORF">DSTB1V02_LOCUS14799</name>
</gene>
<dbReference type="Pfam" id="PF04321">
    <property type="entry name" value="RmlD_sub_bind"/>
    <property type="match status" value="1"/>
</dbReference>
<keyword evidence="3" id="KW-1185">Reference proteome</keyword>
<dbReference type="SUPFAM" id="SSF51735">
    <property type="entry name" value="NAD(P)-binding Rossmann-fold domains"/>
    <property type="match status" value="1"/>
</dbReference>
<dbReference type="InterPro" id="IPR011051">
    <property type="entry name" value="RmlC_Cupin_sf"/>
</dbReference>
<dbReference type="SUPFAM" id="SSF51182">
    <property type="entry name" value="RmlC-like cupins"/>
    <property type="match status" value="1"/>
</dbReference>
<evidence type="ECO:0000259" key="1">
    <source>
        <dbReference type="Pfam" id="PF04321"/>
    </source>
</evidence>
<reference evidence="2" key="1">
    <citation type="submission" date="2020-11" db="EMBL/GenBank/DDBJ databases">
        <authorList>
            <person name="Tran Van P."/>
        </authorList>
    </citation>
    <scope>NUCLEOTIDE SEQUENCE</scope>
</reference>
<dbReference type="Proteomes" id="UP000677054">
    <property type="component" value="Unassembled WGS sequence"/>
</dbReference>
<evidence type="ECO:0000313" key="3">
    <source>
        <dbReference type="Proteomes" id="UP000677054"/>
    </source>
</evidence>
<dbReference type="GO" id="GO:0008830">
    <property type="term" value="F:dTDP-4-dehydrorhamnose 3,5-epimerase activity"/>
    <property type="evidence" value="ECO:0007669"/>
    <property type="project" value="InterPro"/>
</dbReference>
<protein>
    <recommendedName>
        <fullName evidence="1">RmlD-like substrate binding domain-containing protein</fullName>
    </recommendedName>
</protein>